<dbReference type="PANTHER" id="PTHR36432">
    <property type="match status" value="1"/>
</dbReference>
<dbReference type="InterPro" id="IPR037914">
    <property type="entry name" value="SpoVT-AbrB_sf"/>
</dbReference>
<feature type="domain" description="SpoVT-AbrB" evidence="2">
    <location>
        <begin position="5"/>
        <end position="50"/>
    </location>
</feature>
<dbReference type="NCBIfam" id="TIGR01439">
    <property type="entry name" value="lp_hng_hel_AbrB"/>
    <property type="match status" value="1"/>
</dbReference>
<dbReference type="PANTHER" id="PTHR36432:SF4">
    <property type="entry name" value="TRANSITION STATE REGULATOR ABH-RELATED"/>
    <property type="match status" value="1"/>
</dbReference>
<dbReference type="SUPFAM" id="SSF89447">
    <property type="entry name" value="AbrB/MazE/MraZ-like"/>
    <property type="match status" value="1"/>
</dbReference>
<dbReference type="InterPro" id="IPR007159">
    <property type="entry name" value="SpoVT-AbrB_dom"/>
</dbReference>
<protein>
    <submittedName>
        <fullName evidence="3">Transcriptional pleiotropic regulator of transition state genes</fullName>
    </submittedName>
</protein>
<accession>A0A1I0W7H7</accession>
<dbReference type="PROSITE" id="PS51740">
    <property type="entry name" value="SPOVT_ABRB"/>
    <property type="match status" value="1"/>
</dbReference>
<dbReference type="InterPro" id="IPR052731">
    <property type="entry name" value="B_subtilis_Trans_State_Reg"/>
</dbReference>
<evidence type="ECO:0000256" key="1">
    <source>
        <dbReference type="PROSITE-ProRule" id="PRU01076"/>
    </source>
</evidence>
<reference evidence="3 4" key="1">
    <citation type="submission" date="2016-10" db="EMBL/GenBank/DDBJ databases">
        <authorList>
            <person name="de Groot N.N."/>
        </authorList>
    </citation>
    <scope>NUCLEOTIDE SEQUENCE [LARGE SCALE GENOMIC DNA]</scope>
    <source>
        <strain evidence="3 4">DSM 5522</strain>
    </source>
</reference>
<keyword evidence="4" id="KW-1185">Reference proteome</keyword>
<name>A0A1I0W7H7_9FIRM</name>
<dbReference type="OrthoDB" id="9782993at2"/>
<evidence type="ECO:0000313" key="3">
    <source>
        <dbReference type="EMBL" id="SFA84514.1"/>
    </source>
</evidence>
<organism evidence="3 4">
    <name type="scientific">Acetitomaculum ruminis DSM 5522</name>
    <dbReference type="NCBI Taxonomy" id="1120918"/>
    <lineage>
        <taxon>Bacteria</taxon>
        <taxon>Bacillati</taxon>
        <taxon>Bacillota</taxon>
        <taxon>Clostridia</taxon>
        <taxon>Lachnospirales</taxon>
        <taxon>Lachnospiraceae</taxon>
        <taxon>Acetitomaculum</taxon>
    </lineage>
</organism>
<dbReference type="Gene3D" id="2.10.260.10">
    <property type="match status" value="1"/>
</dbReference>
<dbReference type="GO" id="GO:0003677">
    <property type="term" value="F:DNA binding"/>
    <property type="evidence" value="ECO:0007669"/>
    <property type="project" value="UniProtKB-UniRule"/>
</dbReference>
<dbReference type="Pfam" id="PF04014">
    <property type="entry name" value="MazE_antitoxin"/>
    <property type="match status" value="1"/>
</dbReference>
<proteinExistence type="predicted"/>
<dbReference type="SMART" id="SM00966">
    <property type="entry name" value="SpoVT_AbrB"/>
    <property type="match status" value="1"/>
</dbReference>
<keyword evidence="1" id="KW-0238">DNA-binding</keyword>
<evidence type="ECO:0000259" key="2">
    <source>
        <dbReference type="PROSITE" id="PS51740"/>
    </source>
</evidence>
<sequence>MKDIGIVRKLDELGRVTIPKELRSKLSLNEKDSVSIYVDGDKIVLQKFAPGDIFTGRTEDLIDYHGKLVSSKSIREMAEKIGLI</sequence>
<evidence type="ECO:0000313" key="4">
    <source>
        <dbReference type="Proteomes" id="UP000198838"/>
    </source>
</evidence>
<dbReference type="Proteomes" id="UP000198838">
    <property type="component" value="Unassembled WGS sequence"/>
</dbReference>
<dbReference type="AlphaFoldDB" id="A0A1I0W7H7"/>
<dbReference type="RefSeq" id="WP_092870606.1">
    <property type="nucleotide sequence ID" value="NZ_FOJY01000003.1"/>
</dbReference>
<gene>
    <name evidence="3" type="ORF">SAMN05216249_103133</name>
</gene>
<dbReference type="EMBL" id="FOJY01000003">
    <property type="protein sequence ID" value="SFA84514.1"/>
    <property type="molecule type" value="Genomic_DNA"/>
</dbReference>
<dbReference type="STRING" id="1120918.SAMN05216249_103133"/>